<dbReference type="Pfam" id="PF00626">
    <property type="entry name" value="Gelsolin"/>
    <property type="match status" value="6"/>
</dbReference>
<dbReference type="Gene3D" id="3.40.20.10">
    <property type="entry name" value="Severin"/>
    <property type="match status" value="6"/>
</dbReference>
<comment type="similarity">
    <text evidence="1">Belongs to the villin/gelsolin family.</text>
</comment>
<dbReference type="SMART" id="SM00153">
    <property type="entry name" value="VHP"/>
    <property type="match status" value="1"/>
</dbReference>
<sequence>MAVADVAFRAIPKNSTCFIIWRIENLHLVPVPRDKYGSFFTGDSYVILSIAEFGDSGGVNMKVKEAKRSMDIHIHFWLGQTTSQDEAGVAAYKTVELDDYLGGLPVQHREVQGHESKRFLAYFKHGIRLLEGGVASGFHHVVDAFEPHMFIIKGKRRPIIRQLSSIAWELMNDGDVFVIDTKHVVIVWMGKFANNMEKIQGAKVALKLKSEHGPTSNTLTVEDGEENSLPITEKEYFNRFLPLANKKITPHTKIKPDEAVEKKQLHELKLYRCSDEGGTLKVTELKTRPLHQRDLLSQDSFIVDNGPNGIWVWVGKRASQKERTEAMRNAQGFIKKKGYPNHTQVTRVIDCGEPVEFKALFQGWKEVNQTSGLGKASTRGNIAKTIQTKFDAATLHDSAQRLAAHTQMIDDGSGEKSFIPKKVKTSFNFYLIRPTGNVDITFNKFNATDYRMKVWRVENFDIVPVDRKQYGRFYGGDCYVIKYTYHTGTREATIIYYWLGKRATNDEKGVAALKTIEMDNEMGGTAVQVRVMQGKEPPSFLTVFGGRLIIFEGGKASGFRNLNEKDESVQESYMLQVHGSSAMNTRAVQVEMRAASLNSNDVFVVFRGSQVFIWAGLGSTGDEREMAKLVAADAPREAAMVYEGQEKDDFWDAIGGKENYSNNKRLHESNNVNIARIFHCSNASGVFKVEEIFDFDQSDLIEEDVMILDAWDAVFVWIGRLSNAEERQKAEKTAEEYLRTDPSGRDLNTPIYRIKQGFEPPNFTGFFGIWDRSVWNNKKTYDQMRQELREDNPGITHINVTMDFSFIPDVPKFPLEVLAEKDPEKLPPGVDPTRKEIYLEEEDFEEIFGMKLLEFEGLPQWKKIAMKRKVSLF</sequence>
<dbReference type="Gene3D" id="1.10.950.10">
    <property type="entry name" value="Villin headpiece domain"/>
    <property type="match status" value="1"/>
</dbReference>
<dbReference type="eggNOG" id="KOG0443">
    <property type="taxonomic scope" value="Eukaryota"/>
</dbReference>
<dbReference type="InterPro" id="IPR036886">
    <property type="entry name" value="Villin_headpiece_dom_sf"/>
</dbReference>
<name>T1IV90_STRMM</name>
<dbReference type="InterPro" id="IPR007122">
    <property type="entry name" value="Villin/Gelsolin"/>
</dbReference>
<dbReference type="PROSITE" id="PS51089">
    <property type="entry name" value="HP"/>
    <property type="match status" value="1"/>
</dbReference>
<dbReference type="GO" id="GO:0051015">
    <property type="term" value="F:actin filament binding"/>
    <property type="evidence" value="ECO:0007669"/>
    <property type="project" value="InterPro"/>
</dbReference>
<evidence type="ECO:0000256" key="4">
    <source>
        <dbReference type="ARBA" id="ARBA00023203"/>
    </source>
</evidence>
<dbReference type="GO" id="GO:0015629">
    <property type="term" value="C:actin cytoskeleton"/>
    <property type="evidence" value="ECO:0007669"/>
    <property type="project" value="TreeGrafter"/>
</dbReference>
<dbReference type="GO" id="GO:0008154">
    <property type="term" value="P:actin polymerization or depolymerization"/>
    <property type="evidence" value="ECO:0007669"/>
    <property type="project" value="TreeGrafter"/>
</dbReference>
<dbReference type="CDD" id="cd11293">
    <property type="entry name" value="gelsolin_S4_like"/>
    <property type="match status" value="1"/>
</dbReference>
<dbReference type="HOGENOM" id="CLU_002568_3_1_1"/>
<reference evidence="6" key="2">
    <citation type="submission" date="2015-02" db="UniProtKB">
        <authorList>
            <consortium name="EnsemblMetazoa"/>
        </authorList>
    </citation>
    <scope>IDENTIFICATION</scope>
</reference>
<dbReference type="OMA" id="FTIWRIE"/>
<dbReference type="CDD" id="cd11292">
    <property type="entry name" value="gelsolin_S3_like"/>
    <property type="match status" value="1"/>
</dbReference>
<dbReference type="PANTHER" id="PTHR11977:SF57">
    <property type="entry name" value="VILLIN-LIKE PROTEIN QUAIL"/>
    <property type="match status" value="1"/>
</dbReference>
<dbReference type="InterPro" id="IPR003128">
    <property type="entry name" value="Villin_headpiece"/>
</dbReference>
<dbReference type="GO" id="GO:0051014">
    <property type="term" value="P:actin filament severing"/>
    <property type="evidence" value="ECO:0007669"/>
    <property type="project" value="TreeGrafter"/>
</dbReference>
<evidence type="ECO:0000313" key="6">
    <source>
        <dbReference type="EnsemblMetazoa" id="SMAR005083-PA"/>
    </source>
</evidence>
<dbReference type="EnsemblMetazoa" id="SMAR005083-RA">
    <property type="protein sequence ID" value="SMAR005083-PA"/>
    <property type="gene ID" value="SMAR005083"/>
</dbReference>
<organism evidence="6 7">
    <name type="scientific">Strigamia maritima</name>
    <name type="common">European centipede</name>
    <name type="synonym">Geophilus maritimus</name>
    <dbReference type="NCBI Taxonomy" id="126957"/>
    <lineage>
        <taxon>Eukaryota</taxon>
        <taxon>Metazoa</taxon>
        <taxon>Ecdysozoa</taxon>
        <taxon>Arthropoda</taxon>
        <taxon>Myriapoda</taxon>
        <taxon>Chilopoda</taxon>
        <taxon>Pleurostigmophora</taxon>
        <taxon>Geophilomorpha</taxon>
        <taxon>Linotaeniidae</taxon>
        <taxon>Strigamia</taxon>
    </lineage>
</organism>
<evidence type="ECO:0000313" key="7">
    <source>
        <dbReference type="Proteomes" id="UP000014500"/>
    </source>
</evidence>
<protein>
    <recommendedName>
        <fullName evidence="5">HP domain-containing protein</fullName>
    </recommendedName>
</protein>
<dbReference type="GO" id="GO:0005737">
    <property type="term" value="C:cytoplasm"/>
    <property type="evidence" value="ECO:0007669"/>
    <property type="project" value="TreeGrafter"/>
</dbReference>
<dbReference type="AlphaFoldDB" id="T1IV90"/>
<evidence type="ECO:0000259" key="5">
    <source>
        <dbReference type="PROSITE" id="PS51089"/>
    </source>
</evidence>
<proteinExistence type="inferred from homology"/>
<dbReference type="CDD" id="cd11288">
    <property type="entry name" value="gelsolin_S5_like"/>
    <property type="match status" value="1"/>
</dbReference>
<keyword evidence="4" id="KW-0009">Actin-binding</keyword>
<dbReference type="InterPro" id="IPR007123">
    <property type="entry name" value="Gelsolin-like_dom"/>
</dbReference>
<dbReference type="FunFam" id="3.40.20.10:FF:000005">
    <property type="entry name" value="Gelsolin"/>
    <property type="match status" value="1"/>
</dbReference>
<dbReference type="GO" id="GO:0051016">
    <property type="term" value="P:barbed-end actin filament capping"/>
    <property type="evidence" value="ECO:0007669"/>
    <property type="project" value="TreeGrafter"/>
</dbReference>
<dbReference type="STRING" id="126957.T1IV90"/>
<dbReference type="GO" id="GO:0005546">
    <property type="term" value="F:phosphatidylinositol-4,5-bisphosphate binding"/>
    <property type="evidence" value="ECO:0007669"/>
    <property type="project" value="TreeGrafter"/>
</dbReference>
<keyword evidence="2" id="KW-0117">Actin capping</keyword>
<evidence type="ECO:0000256" key="3">
    <source>
        <dbReference type="ARBA" id="ARBA00022737"/>
    </source>
</evidence>
<evidence type="ECO:0000256" key="2">
    <source>
        <dbReference type="ARBA" id="ARBA00022467"/>
    </source>
</evidence>
<dbReference type="Pfam" id="PF02209">
    <property type="entry name" value="VHP"/>
    <property type="match status" value="1"/>
</dbReference>
<reference evidence="7" key="1">
    <citation type="submission" date="2011-05" db="EMBL/GenBank/DDBJ databases">
        <authorList>
            <person name="Richards S.R."/>
            <person name="Qu J."/>
            <person name="Jiang H."/>
            <person name="Jhangiani S.N."/>
            <person name="Agravi P."/>
            <person name="Goodspeed R."/>
            <person name="Gross S."/>
            <person name="Mandapat C."/>
            <person name="Jackson L."/>
            <person name="Mathew T."/>
            <person name="Pu L."/>
            <person name="Thornton R."/>
            <person name="Saada N."/>
            <person name="Wilczek-Boney K.B."/>
            <person name="Lee S."/>
            <person name="Kovar C."/>
            <person name="Wu Y."/>
            <person name="Scherer S.E."/>
            <person name="Worley K.C."/>
            <person name="Muzny D.M."/>
            <person name="Gibbs R."/>
        </authorList>
    </citation>
    <scope>NUCLEOTIDE SEQUENCE</scope>
    <source>
        <strain evidence="7">Brora</strain>
    </source>
</reference>
<dbReference type="CDD" id="cd11291">
    <property type="entry name" value="gelsolin_S6_like"/>
    <property type="match status" value="1"/>
</dbReference>
<dbReference type="CDD" id="cd11290">
    <property type="entry name" value="gelsolin_S1_like"/>
    <property type="match status" value="1"/>
</dbReference>
<dbReference type="SUPFAM" id="SSF47050">
    <property type="entry name" value="VHP, Villin headpiece domain"/>
    <property type="match status" value="1"/>
</dbReference>
<evidence type="ECO:0000256" key="1">
    <source>
        <dbReference type="ARBA" id="ARBA00008418"/>
    </source>
</evidence>
<accession>T1IV90</accession>
<dbReference type="FunFam" id="3.40.20.10:FF:000001">
    <property type="entry name" value="Gelsolin"/>
    <property type="match status" value="1"/>
</dbReference>
<dbReference type="PRINTS" id="PR00597">
    <property type="entry name" value="GELSOLIN"/>
</dbReference>
<feature type="domain" description="HP" evidence="5">
    <location>
        <begin position="807"/>
        <end position="873"/>
    </location>
</feature>
<dbReference type="SUPFAM" id="SSF55753">
    <property type="entry name" value="Actin depolymerizing proteins"/>
    <property type="match status" value="6"/>
</dbReference>
<dbReference type="InterPro" id="IPR029006">
    <property type="entry name" value="ADF-H/Gelsolin-like_dom_sf"/>
</dbReference>
<keyword evidence="3" id="KW-0677">Repeat</keyword>
<keyword evidence="7" id="KW-1185">Reference proteome</keyword>
<dbReference type="Proteomes" id="UP000014500">
    <property type="component" value="Unassembled WGS sequence"/>
</dbReference>
<dbReference type="SMART" id="SM00262">
    <property type="entry name" value="GEL"/>
    <property type="match status" value="6"/>
</dbReference>
<dbReference type="PhylomeDB" id="T1IV90"/>
<dbReference type="EMBL" id="JH431578">
    <property type="status" value="NOT_ANNOTATED_CDS"/>
    <property type="molecule type" value="Genomic_DNA"/>
</dbReference>
<dbReference type="PANTHER" id="PTHR11977">
    <property type="entry name" value="VILLIN"/>
    <property type="match status" value="1"/>
</dbReference>